<comment type="caution">
    <text evidence="5">The sequence shown here is derived from an EMBL/GenBank/DDBJ whole genome shotgun (WGS) entry which is preliminary data.</text>
</comment>
<keyword evidence="2" id="KW-0238">DNA-binding</keyword>
<dbReference type="Pfam" id="PF12833">
    <property type="entry name" value="HTH_18"/>
    <property type="match status" value="1"/>
</dbReference>
<dbReference type="Proteomes" id="UP000243053">
    <property type="component" value="Unassembled WGS sequence"/>
</dbReference>
<reference evidence="6" key="1">
    <citation type="journal article" date="2017" name="Proc. Natl. Acad. Sci. U.S.A.">
        <title>Simulation of Deepwater Horizon oil plume reveals substrate specialization within a complex community of hydrocarbon degraders.</title>
        <authorList>
            <person name="Hu P."/>
            <person name="Dubinsky E.A."/>
            <person name="Probst A.J."/>
            <person name="Wang J."/>
            <person name="Sieber C.M.K."/>
            <person name="Tom L.M."/>
            <person name="Gardinali P."/>
            <person name="Banfield J.F."/>
            <person name="Atlas R.M."/>
            <person name="Andersen G.L."/>
        </authorList>
    </citation>
    <scope>NUCLEOTIDE SEQUENCE [LARGE SCALE GENOMIC DNA]</scope>
</reference>
<dbReference type="PRINTS" id="PR00032">
    <property type="entry name" value="HTHARAC"/>
</dbReference>
<proteinExistence type="predicted"/>
<dbReference type="PANTHER" id="PTHR47894">
    <property type="entry name" value="HTH-TYPE TRANSCRIPTIONAL REGULATOR GADX"/>
    <property type="match status" value="1"/>
</dbReference>
<keyword evidence="1" id="KW-0805">Transcription regulation</keyword>
<organism evidence="5 6">
    <name type="scientific">Colwellia psychrerythraea</name>
    <name type="common">Vibrio psychroerythus</name>
    <dbReference type="NCBI Taxonomy" id="28229"/>
    <lineage>
        <taxon>Bacteria</taxon>
        <taxon>Pseudomonadati</taxon>
        <taxon>Pseudomonadota</taxon>
        <taxon>Gammaproteobacteria</taxon>
        <taxon>Alteromonadales</taxon>
        <taxon>Colwelliaceae</taxon>
        <taxon>Colwellia</taxon>
    </lineage>
</organism>
<feature type="domain" description="HTH araC/xylS-type" evidence="4">
    <location>
        <begin position="175"/>
        <end position="272"/>
    </location>
</feature>
<name>A0A1Y5E0Y6_COLPS</name>
<dbReference type="Gene3D" id="1.10.10.60">
    <property type="entry name" value="Homeodomain-like"/>
    <property type="match status" value="1"/>
</dbReference>
<dbReference type="SUPFAM" id="SSF46689">
    <property type="entry name" value="Homeodomain-like"/>
    <property type="match status" value="1"/>
</dbReference>
<accession>A0A1Y5E0Y6</accession>
<evidence type="ECO:0000256" key="3">
    <source>
        <dbReference type="ARBA" id="ARBA00023163"/>
    </source>
</evidence>
<sequence length="286" mass="32042">MQNLIKTIKQALVEDRSLPFSVYSSVKEQRLLNVPIVNPLFIAVLDGDKVLGKAREVVCHAGDFIFLSDSPAINMRNIPNKNEYFALLIEFEHEDFAGISIENVGKSEEESSLGKDFSVGVISLELEKCLQQFVEWSLYSPTTMWSLRKKELLQLLCYMGHPDILAMAASHKLGKKVSAMLSEQPSIDVSLPTLCQQLGMSESTLRRKLNAEGTTVQAIKDQVKLGLGLHLLQTTKDSIVFIAEQCGYQSQSRFTSRFKGRFGLTPSELRKTKLTDQGENLTELRL</sequence>
<dbReference type="EMBL" id="MAAF01000106">
    <property type="protein sequence ID" value="OUR75870.1"/>
    <property type="molecule type" value="Genomic_DNA"/>
</dbReference>
<dbReference type="InterPro" id="IPR009057">
    <property type="entry name" value="Homeodomain-like_sf"/>
</dbReference>
<dbReference type="GO" id="GO:0005829">
    <property type="term" value="C:cytosol"/>
    <property type="evidence" value="ECO:0007669"/>
    <property type="project" value="TreeGrafter"/>
</dbReference>
<evidence type="ECO:0000313" key="5">
    <source>
        <dbReference type="EMBL" id="OUR75870.1"/>
    </source>
</evidence>
<protein>
    <submittedName>
        <fullName evidence="5">AraC family transcriptional regulator</fullName>
    </submittedName>
</protein>
<evidence type="ECO:0000256" key="2">
    <source>
        <dbReference type="ARBA" id="ARBA00023125"/>
    </source>
</evidence>
<evidence type="ECO:0000259" key="4">
    <source>
        <dbReference type="PROSITE" id="PS01124"/>
    </source>
</evidence>
<gene>
    <name evidence="5" type="ORF">A9Q75_17145</name>
</gene>
<dbReference type="PANTHER" id="PTHR47894:SF4">
    <property type="entry name" value="HTH-TYPE TRANSCRIPTIONAL REGULATOR GADX"/>
    <property type="match status" value="1"/>
</dbReference>
<dbReference type="SMART" id="SM00342">
    <property type="entry name" value="HTH_ARAC"/>
    <property type="match status" value="1"/>
</dbReference>
<dbReference type="PROSITE" id="PS01124">
    <property type="entry name" value="HTH_ARAC_FAMILY_2"/>
    <property type="match status" value="1"/>
</dbReference>
<dbReference type="GO" id="GO:0000976">
    <property type="term" value="F:transcription cis-regulatory region binding"/>
    <property type="evidence" value="ECO:0007669"/>
    <property type="project" value="TreeGrafter"/>
</dbReference>
<dbReference type="AlphaFoldDB" id="A0A1Y5E0Y6"/>
<dbReference type="InterPro" id="IPR020449">
    <property type="entry name" value="Tscrpt_reg_AraC-type_HTH"/>
</dbReference>
<dbReference type="GO" id="GO:0003700">
    <property type="term" value="F:DNA-binding transcription factor activity"/>
    <property type="evidence" value="ECO:0007669"/>
    <property type="project" value="InterPro"/>
</dbReference>
<keyword evidence="3" id="KW-0804">Transcription</keyword>
<evidence type="ECO:0000313" key="6">
    <source>
        <dbReference type="Proteomes" id="UP000243053"/>
    </source>
</evidence>
<dbReference type="InterPro" id="IPR018060">
    <property type="entry name" value="HTH_AraC"/>
</dbReference>
<evidence type="ECO:0000256" key="1">
    <source>
        <dbReference type="ARBA" id="ARBA00023015"/>
    </source>
</evidence>